<keyword evidence="7 11" id="KW-0472">Membrane</keyword>
<evidence type="ECO:0000256" key="1">
    <source>
        <dbReference type="ARBA" id="ARBA00004479"/>
    </source>
</evidence>
<dbReference type="PANTHER" id="PTHR48423">
    <property type="entry name" value="INTERLEUKIN-27 RECEPTOR SUBUNIT ALPHA"/>
    <property type="match status" value="1"/>
</dbReference>
<dbReference type="PANTHER" id="PTHR48423:SF2">
    <property type="entry name" value="INTERLEUKIN-12 RECEPTOR SUBUNIT BETA-2"/>
    <property type="match status" value="1"/>
</dbReference>
<comment type="subcellular location">
    <subcellularLocation>
        <location evidence="1">Membrane</location>
        <topology evidence="1">Single-pass type I membrane protein</topology>
    </subcellularLocation>
</comment>
<feature type="compositionally biased region" description="Polar residues" evidence="10">
    <location>
        <begin position="270"/>
        <end position="287"/>
    </location>
</feature>
<evidence type="ECO:0000256" key="10">
    <source>
        <dbReference type="SAM" id="MobiDB-lite"/>
    </source>
</evidence>
<keyword evidence="5" id="KW-0677">Repeat</keyword>
<evidence type="ECO:0000256" key="4">
    <source>
        <dbReference type="ARBA" id="ARBA00022729"/>
    </source>
</evidence>
<evidence type="ECO:0000256" key="7">
    <source>
        <dbReference type="ARBA" id="ARBA00023136"/>
    </source>
</evidence>
<reference evidence="13" key="3">
    <citation type="submission" date="2025-09" db="UniProtKB">
        <authorList>
            <consortium name="Ensembl"/>
        </authorList>
    </citation>
    <scope>IDENTIFICATION</scope>
</reference>
<dbReference type="Gene3D" id="2.60.40.10">
    <property type="entry name" value="Immunoglobulins"/>
    <property type="match status" value="5"/>
</dbReference>
<dbReference type="InterPro" id="IPR013783">
    <property type="entry name" value="Ig-like_fold"/>
</dbReference>
<name>A0A667XG12_9TELE</name>
<evidence type="ECO:0000259" key="12">
    <source>
        <dbReference type="PROSITE" id="PS50853"/>
    </source>
</evidence>
<dbReference type="CDD" id="cd00063">
    <property type="entry name" value="FN3"/>
    <property type="match status" value="2"/>
</dbReference>
<gene>
    <name evidence="13" type="primary">il23r</name>
</gene>
<keyword evidence="3 11" id="KW-0812">Transmembrane</keyword>
<dbReference type="PROSITE" id="PS50853">
    <property type="entry name" value="FN3"/>
    <property type="match status" value="1"/>
</dbReference>
<dbReference type="Pfam" id="PF00041">
    <property type="entry name" value="fn3"/>
    <property type="match status" value="1"/>
</dbReference>
<proteinExistence type="inferred from homology"/>
<dbReference type="InterPro" id="IPR036116">
    <property type="entry name" value="FN3_sf"/>
</dbReference>
<reference evidence="13" key="1">
    <citation type="submission" date="2019-06" db="EMBL/GenBank/DDBJ databases">
        <authorList>
            <consortium name="Wellcome Sanger Institute Data Sharing"/>
        </authorList>
    </citation>
    <scope>NUCLEOTIDE SEQUENCE [LARGE SCALE GENOMIC DNA]</scope>
</reference>
<dbReference type="Ensembl" id="ENSMMDT00005017129.1">
    <property type="protein sequence ID" value="ENSMMDP00005016700.1"/>
    <property type="gene ID" value="ENSMMDG00005008448.1"/>
</dbReference>
<evidence type="ECO:0000256" key="5">
    <source>
        <dbReference type="ARBA" id="ARBA00022737"/>
    </source>
</evidence>
<feature type="region of interest" description="Disordered" evidence="10">
    <location>
        <begin position="270"/>
        <end position="291"/>
    </location>
</feature>
<feature type="domain" description="Fibronectin type-III" evidence="12">
    <location>
        <begin position="382"/>
        <end position="477"/>
    </location>
</feature>
<dbReference type="SMART" id="SM00060">
    <property type="entry name" value="FN3"/>
    <property type="match status" value="2"/>
</dbReference>
<keyword evidence="9" id="KW-0325">Glycoprotein</keyword>
<organism evidence="13 14">
    <name type="scientific">Myripristis murdjan</name>
    <name type="common">pinecone soldierfish</name>
    <dbReference type="NCBI Taxonomy" id="586833"/>
    <lineage>
        <taxon>Eukaryota</taxon>
        <taxon>Metazoa</taxon>
        <taxon>Chordata</taxon>
        <taxon>Craniata</taxon>
        <taxon>Vertebrata</taxon>
        <taxon>Euteleostomi</taxon>
        <taxon>Actinopterygii</taxon>
        <taxon>Neopterygii</taxon>
        <taxon>Teleostei</taxon>
        <taxon>Neoteleostei</taxon>
        <taxon>Acanthomorphata</taxon>
        <taxon>Holocentriformes</taxon>
        <taxon>Holocentridae</taxon>
        <taxon>Myripristis</taxon>
    </lineage>
</organism>
<evidence type="ECO:0000313" key="14">
    <source>
        <dbReference type="Proteomes" id="UP000472263"/>
    </source>
</evidence>
<keyword evidence="4" id="KW-0732">Signal</keyword>
<dbReference type="InParanoid" id="A0A667XG12"/>
<evidence type="ECO:0000256" key="6">
    <source>
        <dbReference type="ARBA" id="ARBA00022989"/>
    </source>
</evidence>
<evidence type="ECO:0000256" key="9">
    <source>
        <dbReference type="ARBA" id="ARBA00023180"/>
    </source>
</evidence>
<keyword evidence="6 11" id="KW-1133">Transmembrane helix</keyword>
<dbReference type="SUPFAM" id="SSF49265">
    <property type="entry name" value="Fibronectin type III"/>
    <property type="match status" value="3"/>
</dbReference>
<keyword evidence="14" id="KW-1185">Reference proteome</keyword>
<feature type="region of interest" description="Disordered" evidence="10">
    <location>
        <begin position="696"/>
        <end position="720"/>
    </location>
</feature>
<evidence type="ECO:0000313" key="13">
    <source>
        <dbReference type="Ensembl" id="ENSMMDP00005016700.1"/>
    </source>
</evidence>
<dbReference type="InterPro" id="IPR052672">
    <property type="entry name" value="Type1_Cytokine_Rcpt_Type2"/>
</dbReference>
<evidence type="ECO:0000256" key="3">
    <source>
        <dbReference type="ARBA" id="ARBA00022692"/>
    </source>
</evidence>
<comment type="similarity">
    <text evidence="2">Belongs to the type I cytokine receptor family. Type 2 subfamily.</text>
</comment>
<evidence type="ECO:0000256" key="8">
    <source>
        <dbReference type="ARBA" id="ARBA00023170"/>
    </source>
</evidence>
<dbReference type="GO" id="GO:0005886">
    <property type="term" value="C:plasma membrane"/>
    <property type="evidence" value="ECO:0007669"/>
    <property type="project" value="UniProtKB-ARBA"/>
</dbReference>
<sequence length="850" mass="94512">MNPFQTIWTYTITFLFHFSIRRCPLLLVGCQPVICQGYLTVEPAPLFLMGSDLTVFCRLTHPKCESFRLSLHFNGRMLEPEERVNCMARFRLTNVHKPKFGVTCKMKRHGLTETVCGLDLLFMEPGQETHLLTTYNISVTRENGSQIHSDLLRNTTALAVPRTMFEENEKYLLIITACNDLGKSKSDPFILCLRDVVIPDTPRIVEITFWNNSIVAMLRWEIPEPSEHLRFFVRHRNTGNGPWLRKGLLQVGGLKPLTEYEFQIRACSSTSGPSATLTPRPSCSKWSPSVRKKTPGKVTREINRLQNVTVLWKPPSPEDYSGEVQQYEIFMDNSQKPAVTCPAAVNQCAVQVSSRVQTLSVSAVTSYGKSPPAAVPLRHSGVPGPALKEPDPAGNSSVMVVSWSWSRSASAGELLDYVVEWRSGAPGMHWQRVSKDQNIALIPGLSAGVRYEVSLYAVTIRGVSEPSFRLVYSQEQVSGPKLSVLDHQARRILIQWEELAVDQQRGFITHYTIYLLPNRLWLNDADQNSLSEPGSRPRQMWLDCPEGALALSLSASNSAGEGPQGNWVYSQPPDSAGETLCLVIATLFIAFIANLMCWRCIRERMKQKCLSMGPSWLAENLPKPGNSNAIKLLKDERSASEESWSFTYSDPPLSPIEEIPQEQRDELYPIIHIEWDDAEVGQSTAEATLQMADTGTTPLEHVSYKPQNAPSAPLREDEEDVKDREEEQWDVPAGVQEDRGSVISGGLLGGLLSNVEVNFSSLSLGLTLSSVSGFLRPQTPETTSIFKSDCLLGETGAERVVEVGSTSLNLQQCEKMTLNEAHSCLSEYTVETTLTSGYFAQAAAPSRGHN</sequence>
<evidence type="ECO:0000256" key="2">
    <source>
        <dbReference type="ARBA" id="ARBA00008921"/>
    </source>
</evidence>
<protein>
    <submittedName>
        <fullName evidence="13">Interleukin 23 receptor</fullName>
    </submittedName>
</protein>
<feature type="transmembrane region" description="Helical" evidence="11">
    <location>
        <begin position="582"/>
        <end position="601"/>
    </location>
</feature>
<dbReference type="InterPro" id="IPR003961">
    <property type="entry name" value="FN3_dom"/>
</dbReference>
<dbReference type="AlphaFoldDB" id="A0A667XG12"/>
<reference evidence="13" key="2">
    <citation type="submission" date="2025-08" db="UniProtKB">
        <authorList>
            <consortium name="Ensembl"/>
        </authorList>
    </citation>
    <scope>IDENTIFICATION</scope>
</reference>
<accession>A0A667XG12</accession>
<dbReference type="FunCoup" id="A0A667XG12">
    <property type="interactions" value="79"/>
</dbReference>
<dbReference type="GeneTree" id="ENSGT00940000159829"/>
<keyword evidence="8" id="KW-0675">Receptor</keyword>
<evidence type="ECO:0000256" key="11">
    <source>
        <dbReference type="SAM" id="Phobius"/>
    </source>
</evidence>
<dbReference type="Proteomes" id="UP000472263">
    <property type="component" value="Chromosome 4"/>
</dbReference>